<protein>
    <recommendedName>
        <fullName evidence="1">Endonuclease/exonuclease/phosphatase domain-containing protein</fullName>
    </recommendedName>
</protein>
<dbReference type="OrthoDB" id="9975959at2759"/>
<proteinExistence type="predicted"/>
<dbReference type="SUPFAM" id="SSF56219">
    <property type="entry name" value="DNase I-like"/>
    <property type="match status" value="1"/>
</dbReference>
<sequence length="376" mass="41548">MASDVSDEGVPLRVLTLNVFCGKFMMDDSRLSKQIQLIREQNADVISLQECFDVQVQKRYIEGFPDYTPISAHQLGRHGFSILQPISNLVFKYVWPVLSSVCCVVTCCLPPRVRAIAFPWASCNDCLGLLVLVRSSRFAVEEVTIQALTYQTVLYSYFGCVAETCFFRPRGFILATLSQRTHGLPQSLGPLFPASQGPPAPRSSHGEPQHSAMRVKIACSALAIGVAHPNRIYQVRELVRTITGNGCVPVILCADTNADVDQPEMQEMLQGEGGDGDVWKDALIECGRHECSWSGDNPLTRGWLAEPDQRNDYIVYRQAVPWAESPSPSGKSSRGLHASSVLRLLSASVIFKDRQSIVSDHYGIVADFAIRRTEAV</sequence>
<dbReference type="Gene3D" id="3.60.10.10">
    <property type="entry name" value="Endonuclease/exonuclease/phosphatase"/>
    <property type="match status" value="2"/>
</dbReference>
<dbReference type="VEuPathDB" id="CryptoDB:Vbra_20909"/>
<dbReference type="Pfam" id="PF03372">
    <property type="entry name" value="Exo_endo_phos"/>
    <property type="match status" value="1"/>
</dbReference>
<evidence type="ECO:0000259" key="1">
    <source>
        <dbReference type="Pfam" id="PF03372"/>
    </source>
</evidence>
<organism evidence="2 3">
    <name type="scientific">Vitrella brassicaformis (strain CCMP3155)</name>
    <dbReference type="NCBI Taxonomy" id="1169540"/>
    <lineage>
        <taxon>Eukaryota</taxon>
        <taxon>Sar</taxon>
        <taxon>Alveolata</taxon>
        <taxon>Colpodellida</taxon>
        <taxon>Vitrellaceae</taxon>
        <taxon>Vitrella</taxon>
    </lineage>
</organism>
<feature type="domain" description="Endonuclease/exonuclease/phosphatase" evidence="1">
    <location>
        <begin position="15"/>
        <end position="361"/>
    </location>
</feature>
<gene>
    <name evidence="2" type="ORF">Vbra_20909</name>
</gene>
<keyword evidence="3" id="KW-1185">Reference proteome</keyword>
<dbReference type="GO" id="GO:0003824">
    <property type="term" value="F:catalytic activity"/>
    <property type="evidence" value="ECO:0007669"/>
    <property type="project" value="InterPro"/>
</dbReference>
<name>A0A0G4EVI6_VITBC</name>
<dbReference type="Proteomes" id="UP000041254">
    <property type="component" value="Unassembled WGS sequence"/>
</dbReference>
<dbReference type="InterPro" id="IPR036691">
    <property type="entry name" value="Endo/exonu/phosph_ase_sf"/>
</dbReference>
<evidence type="ECO:0000313" key="3">
    <source>
        <dbReference type="Proteomes" id="UP000041254"/>
    </source>
</evidence>
<dbReference type="InParanoid" id="A0A0G4EVI6"/>
<evidence type="ECO:0000313" key="2">
    <source>
        <dbReference type="EMBL" id="CEM02286.1"/>
    </source>
</evidence>
<dbReference type="EMBL" id="CDMY01000322">
    <property type="protein sequence ID" value="CEM02286.1"/>
    <property type="molecule type" value="Genomic_DNA"/>
</dbReference>
<dbReference type="InterPro" id="IPR005135">
    <property type="entry name" value="Endo/exonuclease/phosphatase"/>
</dbReference>
<accession>A0A0G4EVI6</accession>
<reference evidence="2 3" key="1">
    <citation type="submission" date="2014-11" db="EMBL/GenBank/DDBJ databases">
        <authorList>
            <person name="Zhu J."/>
            <person name="Qi W."/>
            <person name="Song R."/>
        </authorList>
    </citation>
    <scope>NUCLEOTIDE SEQUENCE [LARGE SCALE GENOMIC DNA]</scope>
</reference>
<dbReference type="AlphaFoldDB" id="A0A0G4EVI6"/>